<evidence type="ECO:0000313" key="12">
    <source>
        <dbReference type="EMBL" id="KAE8289577.1"/>
    </source>
</evidence>
<dbReference type="Gene3D" id="3.80.10.10">
    <property type="entry name" value="Ribonuclease Inhibitor"/>
    <property type="match status" value="1"/>
</dbReference>
<dbReference type="GO" id="GO:0030286">
    <property type="term" value="C:dynein complex"/>
    <property type="evidence" value="ECO:0007669"/>
    <property type="project" value="UniProtKB-KW"/>
</dbReference>
<dbReference type="GO" id="GO:0005874">
    <property type="term" value="C:microtubule"/>
    <property type="evidence" value="ECO:0007669"/>
    <property type="project" value="UniProtKB-KW"/>
</dbReference>
<reference evidence="12 13" key="1">
    <citation type="submission" date="2019-07" db="EMBL/GenBank/DDBJ databases">
        <title>Chromosome genome assembly for large yellow croaker.</title>
        <authorList>
            <person name="Xiao S."/>
        </authorList>
    </citation>
    <scope>NUCLEOTIDE SEQUENCE [LARGE SCALE GENOMIC DNA]</scope>
    <source>
        <strain evidence="12">JMULYC20181020</strain>
        <tissue evidence="12">Muscle</tissue>
    </source>
</reference>
<keyword evidence="6" id="KW-0243">Dynein</keyword>
<dbReference type="AlphaFoldDB" id="A0A6G0IE06"/>
<evidence type="ECO:0000256" key="6">
    <source>
        <dbReference type="ARBA" id="ARBA00023017"/>
    </source>
</evidence>
<evidence type="ECO:0000256" key="11">
    <source>
        <dbReference type="ARBA" id="ARBA00049760"/>
    </source>
</evidence>
<evidence type="ECO:0000313" key="13">
    <source>
        <dbReference type="Proteomes" id="UP000424527"/>
    </source>
</evidence>
<comment type="similarity">
    <text evidence="10">Belongs to the dynein light chain LC1-type family.</text>
</comment>
<keyword evidence="5" id="KW-0677">Repeat</keyword>
<organism evidence="12 13">
    <name type="scientific">Larimichthys crocea</name>
    <name type="common">Large yellow croaker</name>
    <name type="synonym">Pseudosciaena crocea</name>
    <dbReference type="NCBI Taxonomy" id="215358"/>
    <lineage>
        <taxon>Eukaryota</taxon>
        <taxon>Metazoa</taxon>
        <taxon>Chordata</taxon>
        <taxon>Craniata</taxon>
        <taxon>Vertebrata</taxon>
        <taxon>Euteleostomi</taxon>
        <taxon>Actinopterygii</taxon>
        <taxon>Neopterygii</taxon>
        <taxon>Teleostei</taxon>
        <taxon>Neoteleostei</taxon>
        <taxon>Acanthomorphata</taxon>
        <taxon>Eupercaria</taxon>
        <taxon>Sciaenidae</taxon>
        <taxon>Larimichthys</taxon>
    </lineage>
</organism>
<dbReference type="GO" id="GO:0043014">
    <property type="term" value="F:alpha-tubulin binding"/>
    <property type="evidence" value="ECO:0007669"/>
    <property type="project" value="TreeGrafter"/>
</dbReference>
<dbReference type="SUPFAM" id="SSF52058">
    <property type="entry name" value="L domain-like"/>
    <property type="match status" value="1"/>
</dbReference>
<dbReference type="PANTHER" id="PTHR15454:SF73">
    <property type="entry name" value="DYNEIN AXONEMAL LIGHT CHAIN 1"/>
    <property type="match status" value="1"/>
</dbReference>
<keyword evidence="8" id="KW-0206">Cytoskeleton</keyword>
<evidence type="ECO:0000256" key="7">
    <source>
        <dbReference type="ARBA" id="ARBA00023175"/>
    </source>
</evidence>
<dbReference type="PROSITE" id="PS51450">
    <property type="entry name" value="LRR"/>
    <property type="match status" value="3"/>
</dbReference>
<evidence type="ECO:0000256" key="2">
    <source>
        <dbReference type="ARBA" id="ARBA00022490"/>
    </source>
</evidence>
<keyword evidence="3" id="KW-0433">Leucine-rich repeat</keyword>
<dbReference type="GO" id="GO:0036158">
    <property type="term" value="P:outer dynein arm assembly"/>
    <property type="evidence" value="ECO:0007669"/>
    <property type="project" value="TreeGrafter"/>
</dbReference>
<keyword evidence="2" id="KW-0963">Cytoplasm</keyword>
<dbReference type="SMART" id="SM00365">
    <property type="entry name" value="LRR_SD22"/>
    <property type="match status" value="3"/>
</dbReference>
<dbReference type="PANTHER" id="PTHR15454">
    <property type="entry name" value="NISCHARIN RELATED"/>
    <property type="match status" value="1"/>
</dbReference>
<dbReference type="InterPro" id="IPR001611">
    <property type="entry name" value="Leu-rich_rpt"/>
</dbReference>
<proteinExistence type="inferred from homology"/>
<evidence type="ECO:0000256" key="9">
    <source>
        <dbReference type="ARBA" id="ARBA00023273"/>
    </source>
</evidence>
<evidence type="ECO:0000256" key="4">
    <source>
        <dbReference type="ARBA" id="ARBA00022701"/>
    </source>
</evidence>
<keyword evidence="4" id="KW-0493">Microtubule</keyword>
<accession>A0A6G0IE06</accession>
<protein>
    <recommendedName>
        <fullName evidence="11">Dynein axonemal light chain 1</fullName>
    </recommendedName>
</protein>
<evidence type="ECO:0000256" key="3">
    <source>
        <dbReference type="ARBA" id="ARBA00022614"/>
    </source>
</evidence>
<keyword evidence="9" id="KW-0966">Cell projection</keyword>
<dbReference type="Pfam" id="PF14580">
    <property type="entry name" value="LRR_9"/>
    <property type="match status" value="1"/>
</dbReference>
<evidence type="ECO:0000256" key="1">
    <source>
        <dbReference type="ARBA" id="ARBA00004430"/>
    </source>
</evidence>
<comment type="subcellular location">
    <subcellularLocation>
        <location evidence="1">Cytoplasm</location>
        <location evidence="1">Cytoskeleton</location>
        <location evidence="1">Cilium axoneme</location>
    </subcellularLocation>
</comment>
<name>A0A6G0IE06_LARCR</name>
<dbReference type="Proteomes" id="UP000424527">
    <property type="component" value="Unassembled WGS sequence"/>
</dbReference>
<evidence type="ECO:0000256" key="10">
    <source>
        <dbReference type="ARBA" id="ARBA00049659"/>
    </source>
</evidence>
<gene>
    <name evidence="12" type="ORF">D5F01_LYC11281</name>
</gene>
<evidence type="ECO:0000256" key="8">
    <source>
        <dbReference type="ARBA" id="ARBA00023212"/>
    </source>
</evidence>
<dbReference type="GO" id="GO:0005930">
    <property type="term" value="C:axoneme"/>
    <property type="evidence" value="ECO:0007669"/>
    <property type="project" value="UniProtKB-SubCell"/>
</dbReference>
<dbReference type="InterPro" id="IPR032675">
    <property type="entry name" value="LRR_dom_sf"/>
</dbReference>
<keyword evidence="7" id="KW-0505">Motor protein</keyword>
<dbReference type="EMBL" id="REGW02000011">
    <property type="protein sequence ID" value="KAE8289577.1"/>
    <property type="molecule type" value="Genomic_DNA"/>
</dbReference>
<sequence>MDKPTTVKQAIAKWEKKSEQTASEATEVLLYGQIPPLEKLDASLSTLSNCEKLSLSTNCITKITNLGSLKNLKILSLGRNNIKTFDGLDAVSDTLEELWISYNSIEKMKGIQNMKKLRVLHMLHNLVKEWKEFERLADLLCLEDLRFIGNPLEDKESAQGTWRDNVSKRLPRLKKLDGVLIIRQEVAEGGD</sequence>
<comment type="caution">
    <text evidence="12">The sequence shown here is derived from an EMBL/GenBank/DDBJ whole genome shotgun (WGS) entry which is preliminary data.</text>
</comment>
<evidence type="ECO:0000256" key="5">
    <source>
        <dbReference type="ARBA" id="ARBA00022737"/>
    </source>
</evidence>
<dbReference type="GO" id="GO:0045504">
    <property type="term" value="F:dynein heavy chain binding"/>
    <property type="evidence" value="ECO:0007669"/>
    <property type="project" value="TreeGrafter"/>
</dbReference>
<keyword evidence="13" id="KW-1185">Reference proteome</keyword>
<dbReference type="FunFam" id="3.80.10.10:FF:000049">
    <property type="entry name" value="Dynein light chain 1"/>
    <property type="match status" value="1"/>
</dbReference>